<dbReference type="eggNOG" id="COG1043">
    <property type="taxonomic scope" value="Bacteria"/>
</dbReference>
<dbReference type="InterPro" id="IPR011004">
    <property type="entry name" value="Trimer_LpxA-like_sf"/>
</dbReference>
<dbReference type="OrthoDB" id="9807278at2"/>
<dbReference type="KEGG" id="mno:Mnod_1528"/>
<dbReference type="NCBIfam" id="NF003657">
    <property type="entry name" value="PRK05289.1"/>
    <property type="match status" value="1"/>
</dbReference>
<evidence type="ECO:0000313" key="8">
    <source>
        <dbReference type="EMBL" id="ACL56520.1"/>
    </source>
</evidence>
<dbReference type="SUPFAM" id="SSF51161">
    <property type="entry name" value="Trimeric LpxA-like enzymes"/>
    <property type="match status" value="1"/>
</dbReference>
<protein>
    <recommendedName>
        <fullName evidence="6">Acyl-[acyl-carrier-protein]--UDP-N-acetylglucosamine O-acyltransferase</fullName>
        <shortName evidence="6">UDP-N-acetylglucosamine acyltransferase</shortName>
        <ecNumber evidence="6">2.3.1.129</ecNumber>
    </recommendedName>
</protein>
<accession>B8INJ4</accession>
<gene>
    <name evidence="6" type="primary">lpxA</name>
    <name evidence="8" type="ordered locus">Mnod_1528</name>
</gene>
<dbReference type="HAMAP" id="MF_00387">
    <property type="entry name" value="LpxA"/>
    <property type="match status" value="1"/>
</dbReference>
<dbReference type="STRING" id="460265.Mnod_1528"/>
<dbReference type="GO" id="GO:0005737">
    <property type="term" value="C:cytoplasm"/>
    <property type="evidence" value="ECO:0007669"/>
    <property type="project" value="UniProtKB-SubCell"/>
</dbReference>
<dbReference type="InterPro" id="IPR037157">
    <property type="entry name" value="Acetyltransf_C_sf"/>
</dbReference>
<evidence type="ECO:0000259" key="7">
    <source>
        <dbReference type="Pfam" id="PF13720"/>
    </source>
</evidence>
<dbReference type="GO" id="GO:0009245">
    <property type="term" value="P:lipid A biosynthetic process"/>
    <property type="evidence" value="ECO:0007669"/>
    <property type="project" value="UniProtKB-UniRule"/>
</dbReference>
<comment type="catalytic activity">
    <reaction evidence="6">
        <text>a (3R)-hydroxyacyl-[ACP] + UDP-N-acetyl-alpha-D-glucosamine = a UDP-3-O-[(3R)-3-hydroxyacyl]-N-acetyl-alpha-D-glucosamine + holo-[ACP]</text>
        <dbReference type="Rhea" id="RHEA:67812"/>
        <dbReference type="Rhea" id="RHEA-COMP:9685"/>
        <dbReference type="Rhea" id="RHEA-COMP:9945"/>
        <dbReference type="ChEBI" id="CHEBI:57705"/>
        <dbReference type="ChEBI" id="CHEBI:64479"/>
        <dbReference type="ChEBI" id="CHEBI:78827"/>
        <dbReference type="ChEBI" id="CHEBI:173225"/>
        <dbReference type="EC" id="2.3.1.129"/>
    </reaction>
</comment>
<dbReference type="Proteomes" id="UP000008207">
    <property type="component" value="Chromosome"/>
</dbReference>
<name>B8INJ4_METNO</name>
<keyword evidence="5 6" id="KW-0012">Acyltransferase</keyword>
<dbReference type="Pfam" id="PF00132">
    <property type="entry name" value="Hexapep"/>
    <property type="match status" value="2"/>
</dbReference>
<evidence type="ECO:0000256" key="3">
    <source>
        <dbReference type="ARBA" id="ARBA00022679"/>
    </source>
</evidence>
<dbReference type="InterPro" id="IPR001451">
    <property type="entry name" value="Hexapep"/>
</dbReference>
<dbReference type="InterPro" id="IPR010137">
    <property type="entry name" value="Lipid_A_LpxA"/>
</dbReference>
<dbReference type="PANTHER" id="PTHR43480">
    <property type="entry name" value="ACYL-[ACYL-CARRIER-PROTEIN]--UDP-N-ACETYLGLUCOSAMINE O-ACYLTRANSFERASE"/>
    <property type="match status" value="1"/>
</dbReference>
<keyword evidence="3 6" id="KW-0808">Transferase</keyword>
<evidence type="ECO:0000256" key="6">
    <source>
        <dbReference type="HAMAP-Rule" id="MF_00387"/>
    </source>
</evidence>
<comment type="subcellular location">
    <subcellularLocation>
        <location evidence="6">Cytoplasm</location>
    </subcellularLocation>
</comment>
<keyword evidence="6" id="KW-0963">Cytoplasm</keyword>
<dbReference type="GO" id="GO:0016020">
    <property type="term" value="C:membrane"/>
    <property type="evidence" value="ECO:0007669"/>
    <property type="project" value="GOC"/>
</dbReference>
<evidence type="ECO:0000256" key="5">
    <source>
        <dbReference type="ARBA" id="ARBA00023315"/>
    </source>
</evidence>
<comment type="function">
    <text evidence="6">Involved in the biosynthesis of lipid A, a phosphorylated glycolipid that anchors the lipopolysaccharide to the outer membrane of the cell.</text>
</comment>
<comment type="pathway">
    <text evidence="6">Glycolipid biosynthesis; lipid IV(A) biosynthesis; lipid IV(A) from (3R)-3-hydroxytetradecanoyl-[acyl-carrier-protein] and UDP-N-acetyl-alpha-D-glucosamine: step 1/6.</text>
</comment>
<dbReference type="PANTHER" id="PTHR43480:SF1">
    <property type="entry name" value="ACYL-[ACYL-CARRIER-PROTEIN]--UDP-N-ACETYLGLUCOSAMINE O-ACYLTRANSFERASE, MITOCHONDRIAL-RELATED"/>
    <property type="match status" value="1"/>
</dbReference>
<dbReference type="Pfam" id="PF13720">
    <property type="entry name" value="Acetyltransf_11"/>
    <property type="match status" value="1"/>
</dbReference>
<dbReference type="CDD" id="cd03351">
    <property type="entry name" value="LbH_UDP-GlcNAc_AT"/>
    <property type="match status" value="1"/>
</dbReference>
<reference evidence="8 9" key="1">
    <citation type="submission" date="2009-01" db="EMBL/GenBank/DDBJ databases">
        <title>Complete sequence of chromosome of Methylobacterium nodulans ORS 2060.</title>
        <authorList>
            <consortium name="US DOE Joint Genome Institute"/>
            <person name="Lucas S."/>
            <person name="Copeland A."/>
            <person name="Lapidus A."/>
            <person name="Glavina del Rio T."/>
            <person name="Dalin E."/>
            <person name="Tice H."/>
            <person name="Bruce D."/>
            <person name="Goodwin L."/>
            <person name="Pitluck S."/>
            <person name="Sims D."/>
            <person name="Brettin T."/>
            <person name="Detter J.C."/>
            <person name="Han C."/>
            <person name="Larimer F."/>
            <person name="Land M."/>
            <person name="Hauser L."/>
            <person name="Kyrpides N."/>
            <person name="Ivanova N."/>
            <person name="Marx C.J."/>
            <person name="Richardson P."/>
        </authorList>
    </citation>
    <scope>NUCLEOTIDE SEQUENCE [LARGE SCALE GENOMIC DNA]</scope>
    <source>
        <strain evidence="9">LMG 21967 / CNCM I-2342 / ORS 2060</strain>
    </source>
</reference>
<keyword evidence="6" id="KW-0677">Repeat</keyword>
<dbReference type="RefSeq" id="WP_015928215.1">
    <property type="nucleotide sequence ID" value="NC_011894.1"/>
</dbReference>
<dbReference type="PIRSF" id="PIRSF000456">
    <property type="entry name" value="UDP-GlcNAc_acltr"/>
    <property type="match status" value="1"/>
</dbReference>
<evidence type="ECO:0000256" key="1">
    <source>
        <dbReference type="ARBA" id="ARBA00022516"/>
    </source>
</evidence>
<dbReference type="UniPathway" id="UPA00359">
    <property type="reaction ID" value="UER00477"/>
</dbReference>
<feature type="domain" description="UDP N-acetylglucosamine O-acyltransferase C-terminal" evidence="7">
    <location>
        <begin position="183"/>
        <end position="265"/>
    </location>
</feature>
<dbReference type="EMBL" id="CP001349">
    <property type="protein sequence ID" value="ACL56520.1"/>
    <property type="molecule type" value="Genomic_DNA"/>
</dbReference>
<evidence type="ECO:0000256" key="4">
    <source>
        <dbReference type="ARBA" id="ARBA00023098"/>
    </source>
</evidence>
<dbReference type="EC" id="2.3.1.129" evidence="6"/>
<keyword evidence="4 6" id="KW-0443">Lipid metabolism</keyword>
<keyword evidence="9" id="KW-1185">Reference proteome</keyword>
<sequence length="274" mass="28828">MQATAPAETRIHPSAVIEDGAVLGEGVRIGPFCHVGPEVHLGDGIELVSHVVVAGRTTIGAGTRIFPFASIGHPPQDLKYRGEPSTLTIGADCLIREGVTMNPGTAGGGLKTVVGDRCAFLANSHVGHDCRIGDNVVFSNNVMLAGHCSVGDYAILGGGAAVIQFARVGPHAFVGGLSGLENDLIPYGMALGNRAHLSGLNIIGLQRRGFSREDIHALRRAYRLLFAQEGTLMERVEDVAAEFETHAIVQEILAFIREGGKRSVCMPREAPGPA</sequence>
<evidence type="ECO:0000313" key="9">
    <source>
        <dbReference type="Proteomes" id="UP000008207"/>
    </source>
</evidence>
<dbReference type="Gene3D" id="1.20.1180.10">
    <property type="entry name" value="Udp N-acetylglucosamine O-acyltransferase, C-terminal domain"/>
    <property type="match status" value="1"/>
</dbReference>
<dbReference type="InterPro" id="IPR029098">
    <property type="entry name" value="Acetyltransf_C"/>
</dbReference>
<dbReference type="NCBIfam" id="TIGR01852">
    <property type="entry name" value="lipid_A_lpxA"/>
    <property type="match status" value="1"/>
</dbReference>
<organism evidence="8 9">
    <name type="scientific">Methylobacterium nodulans (strain LMG 21967 / CNCM I-2342 / ORS 2060)</name>
    <dbReference type="NCBI Taxonomy" id="460265"/>
    <lineage>
        <taxon>Bacteria</taxon>
        <taxon>Pseudomonadati</taxon>
        <taxon>Pseudomonadota</taxon>
        <taxon>Alphaproteobacteria</taxon>
        <taxon>Hyphomicrobiales</taxon>
        <taxon>Methylobacteriaceae</taxon>
        <taxon>Methylobacterium</taxon>
    </lineage>
</organism>
<dbReference type="AlphaFoldDB" id="B8INJ4"/>
<dbReference type="HOGENOM" id="CLU_061249_0_0_5"/>
<dbReference type="Gene3D" id="2.160.10.10">
    <property type="entry name" value="Hexapeptide repeat proteins"/>
    <property type="match status" value="1"/>
</dbReference>
<comment type="subunit">
    <text evidence="6">Homotrimer.</text>
</comment>
<evidence type="ECO:0000256" key="2">
    <source>
        <dbReference type="ARBA" id="ARBA00022556"/>
    </source>
</evidence>
<proteinExistence type="inferred from homology"/>
<keyword evidence="1 6" id="KW-0444">Lipid biosynthesis</keyword>
<comment type="similarity">
    <text evidence="6">Belongs to the transferase hexapeptide repeat family. LpxA subfamily.</text>
</comment>
<keyword evidence="2 6" id="KW-0441">Lipid A biosynthesis</keyword>
<dbReference type="GO" id="GO:0008780">
    <property type="term" value="F:acyl-[acyl-carrier-protein]-UDP-N-acetylglucosamine O-acyltransferase activity"/>
    <property type="evidence" value="ECO:0007669"/>
    <property type="project" value="UniProtKB-UniRule"/>
</dbReference>